<dbReference type="InterPro" id="IPR045867">
    <property type="entry name" value="DNA-dir_RpoC_beta_prime"/>
</dbReference>
<feature type="compositionally biased region" description="Basic and acidic residues" evidence="12">
    <location>
        <begin position="395"/>
        <end position="407"/>
    </location>
</feature>
<feature type="compositionally biased region" description="Acidic residues" evidence="12">
    <location>
        <begin position="1459"/>
        <end position="1476"/>
    </location>
</feature>
<dbReference type="InterPro" id="IPR044893">
    <property type="entry name" value="RNA_pol_Rpb1_clamp_domain"/>
</dbReference>
<comment type="function">
    <text evidence="11">DNA-dependent RNA polymerase catalyzes the transcription of DNA into RNA using the four ribonucleoside triphosphates as substrates.</text>
</comment>
<evidence type="ECO:0000256" key="3">
    <source>
        <dbReference type="ARBA" id="ARBA00022478"/>
    </source>
</evidence>
<dbReference type="SUPFAM" id="SSF64484">
    <property type="entry name" value="beta and beta-prime subunits of DNA dependent RNA-polymerase"/>
    <property type="match status" value="1"/>
</dbReference>
<keyword evidence="8" id="KW-0460">Magnesium</keyword>
<evidence type="ECO:0000256" key="10">
    <source>
        <dbReference type="ARBA" id="ARBA00023242"/>
    </source>
</evidence>
<evidence type="ECO:0000313" key="14">
    <source>
        <dbReference type="EMBL" id="OAO14239.1"/>
    </source>
</evidence>
<name>A0A196SE17_BLAHN</name>
<dbReference type="InterPro" id="IPR047107">
    <property type="entry name" value="DNA-dir_RNA_pol1_lsu_C"/>
</dbReference>
<dbReference type="InterPro" id="IPR007083">
    <property type="entry name" value="RNA_pol_Rpb1_4"/>
</dbReference>
<accession>A0A196SE17</accession>
<evidence type="ECO:0000313" key="15">
    <source>
        <dbReference type="Proteomes" id="UP000078348"/>
    </source>
</evidence>
<keyword evidence="7" id="KW-0862">Zinc</keyword>
<dbReference type="Gene3D" id="3.30.70.2850">
    <property type="match status" value="1"/>
</dbReference>
<comment type="caution">
    <text evidence="14">The sequence shown here is derived from an EMBL/GenBank/DDBJ whole genome shotgun (WGS) entry which is preliminary data.</text>
</comment>
<keyword evidence="15" id="KW-1185">Reference proteome</keyword>
<dbReference type="Pfam" id="PF04998">
    <property type="entry name" value="RNA_pol_Rpb1_5"/>
    <property type="match status" value="1"/>
</dbReference>
<keyword evidence="5 11" id="KW-0548">Nucleotidyltransferase</keyword>
<evidence type="ECO:0000256" key="5">
    <source>
        <dbReference type="ARBA" id="ARBA00022695"/>
    </source>
</evidence>
<keyword evidence="10" id="KW-0539">Nucleus</keyword>
<sequence length="1757" mass="198407">MQSIISAPLTHEITRTHFGYYMPDEIKKLSVKKITNPVAFDGDGKPLPDGLYDPALGPVDFHVKCPTCYRTFDDCPGHLGHIELELPIYNPMLFTLLIKILRCTCQNCHRFKMNKYMIKRYEIHKKTEFVEELDQLLHSQKRNEDFEEKFDAVIAKYEAIIRSSKRLPKHEVVYTHTRAIYNGLIREFLAAMPRICENCGAASPSIVRDGFLKLFEVPIKSKSKQFATNAMPTKSALDFLTVSQLAKMEGVEEKEPEFAEAEMEEEEAPALADDAAAKMKFLPPLEAEVRMRLLYEANHDIINLIWYPQLTEAGAILNPTSEPEHANDGYKIFFVRTILVTPSRFRPPQHLHGESYEHPQNVFLSQILKDNYNLLKYGAREQVEAEVEGSSASADKTDKTGKANKASAKDRAMGYTFENALHDWVDMQEAYNSLVDSAKSRNNKNSSGIRQLLEHKEGLFRTNLMGKRVNFAARSVIAPDPYIDTDEVGVPLQFARELCYPEPVTANNVKMLRELVVNGRDAYPGACYLENDKGFFIDLKYKNRGQREALAKMLMTKDASGNVRMKRVWRNLLEGDILLVNRQPTLHKASIMALRARILKSKRQTIRMHYSNCNTFNADFDGDEINLHFPQGELARSEAYNIVCAKHQYPSARDGSPLRGLIQDHVASGFLLTKRDTFLNHQEFDQLVFTAISGFDGRARERVVKTVPPCILKPVTLWTGKQVVSSLLINLVGDLPRMNYEGNAQVADKNWGDGKIPAGSPLGEQQVLIEECELLRGVLDKSTFGAKNYSLVHAIHELYGVDLCSKFLSCFGRVVTSYFQKRGFTCSMEDLVLVDDAEKKRRALIDGALEKAVAGLERYMSLEEDKGLTLEQRRTAVSKELRKRFINSRGRVGPEIDNVMKSIVSPISSEIFKVCLPHGLYVPFPHNAFSCMIISGAKGSNVNQTQVSCALGQQELEGRRVPMMSSGKTLPSFRPYDPMPRAGGWVSDRFLTGIRPQEYYFHAMAGREGLVDTAVKTSRSGYLQRCVIKAMEDLSVQYDYSVRNSDGEVIQVLYGDDGVDVSKVKYLTGKPAQFDFLAKNSTILVYKYGLSEHFFQDTGLNSEEAAVKHAEVQYAREELAKHAEALSKKSVIEARRKLGKGEWAVGNVSNEFVPAVITKVHKKDGSYDVVYSDTQEKEKHVSRRVFDSSEGIEIELIRNRVPDPVNWQLNICRNIGAVNEKYQKAIDSYLDTHSATGSVDKGGMEVLFWMKYLRSLVDPGESVGVIAGQSIGEPATQMTLNTFHLAGHGAVNVTLGIPRLREVIMTGSRTILTPMMTIPLIPAVKKASAEKLMKKLHRIGLNELLDPECYFRVVDYLTNTTHGLKYTPYIRKYELHVNLLPTEVIRKVYNLEMDGVLGVIMNEFLPLLGSLIAKDMKRSARSVNIGLDIEKIVSGKDLSNLKKTKLKKSEEKEVRGMADSEDDAEEDEEEVADVDGADAGRLNKAARVEYEEEEKESEEDEEKMETEEKEKEEESKEEMEVEKKSVTHDKVPEGFTVLEAPFKVMKLKFFRRVMYNEATNKLRVEFEFPPSVPKLLLVELAEKAAQTVLVNSIQHINRCIVMDKDTDEDANHTLQTEGVNFPVVWMYQHLVDVNKVYSNDIWQILETYGVEAARTAIITEIERVFDVYSISIDPRHLSLIADYMTQDGSYRPMNRGGMENMESPFQQMSFETTTHFLNNAVLYGYSDSMKTPSACISTGKVMKAGTGSFQIVQPLNV</sequence>
<proteinExistence type="inferred from homology"/>
<evidence type="ECO:0000259" key="13">
    <source>
        <dbReference type="SMART" id="SM00663"/>
    </source>
</evidence>
<keyword evidence="9 11" id="KW-0804">Transcription</keyword>
<dbReference type="InterPro" id="IPR007080">
    <property type="entry name" value="RNA_pol_Rpb1_1"/>
</dbReference>
<dbReference type="GO" id="GO:0005736">
    <property type="term" value="C:RNA polymerase I complex"/>
    <property type="evidence" value="ECO:0007669"/>
    <property type="project" value="TreeGrafter"/>
</dbReference>
<reference evidence="14 15" key="1">
    <citation type="submission" date="2016-05" db="EMBL/GenBank/DDBJ databases">
        <title>Nuclear genome of Blastocystis sp. subtype 1 NandII.</title>
        <authorList>
            <person name="Gentekaki E."/>
            <person name="Curtis B."/>
            <person name="Stairs C."/>
            <person name="Eme L."/>
            <person name="Herman E."/>
            <person name="Klimes V."/>
            <person name="Arias M.C."/>
            <person name="Elias M."/>
            <person name="Hilliou F."/>
            <person name="Klute M."/>
            <person name="Malik S.-B."/>
            <person name="Pightling A."/>
            <person name="Rachubinski R."/>
            <person name="Salas D."/>
            <person name="Schlacht A."/>
            <person name="Suga H."/>
            <person name="Archibald J."/>
            <person name="Ball S.G."/>
            <person name="Clark G."/>
            <person name="Dacks J."/>
            <person name="Van Der Giezen M."/>
            <person name="Tsaousis A."/>
            <person name="Roger A."/>
        </authorList>
    </citation>
    <scope>NUCLEOTIDE SEQUENCE [LARGE SCALE GENOMIC DNA]</scope>
    <source>
        <strain evidence="15">ATCC 50177 / NandII</strain>
    </source>
</reference>
<evidence type="ECO:0000256" key="4">
    <source>
        <dbReference type="ARBA" id="ARBA00022679"/>
    </source>
</evidence>
<organism evidence="14 15">
    <name type="scientific">Blastocystis sp. subtype 1 (strain ATCC 50177 / NandII)</name>
    <dbReference type="NCBI Taxonomy" id="478820"/>
    <lineage>
        <taxon>Eukaryota</taxon>
        <taxon>Sar</taxon>
        <taxon>Stramenopiles</taxon>
        <taxon>Bigyra</taxon>
        <taxon>Opalozoa</taxon>
        <taxon>Opalinata</taxon>
        <taxon>Blastocystidae</taxon>
        <taxon>Blastocystis</taxon>
    </lineage>
</organism>
<dbReference type="InterPro" id="IPR015699">
    <property type="entry name" value="DNA-dir_RNA_pol1_lsu_N"/>
</dbReference>
<dbReference type="Gene3D" id="2.40.40.20">
    <property type="match status" value="1"/>
</dbReference>
<dbReference type="InterPro" id="IPR038120">
    <property type="entry name" value="Rpb1_funnel_sf"/>
</dbReference>
<dbReference type="GO" id="GO:0003677">
    <property type="term" value="F:DNA binding"/>
    <property type="evidence" value="ECO:0007669"/>
    <property type="project" value="InterPro"/>
</dbReference>
<dbReference type="Gene3D" id="3.30.1490.180">
    <property type="entry name" value="RNA polymerase ii"/>
    <property type="match status" value="1"/>
</dbReference>
<dbReference type="STRING" id="478820.A0A196SE17"/>
<evidence type="ECO:0000256" key="1">
    <source>
        <dbReference type="ARBA" id="ARBA00004123"/>
    </source>
</evidence>
<dbReference type="Pfam" id="PF04983">
    <property type="entry name" value="RNA_pol_Rpb1_3"/>
    <property type="match status" value="1"/>
</dbReference>
<dbReference type="Gene3D" id="1.10.274.100">
    <property type="entry name" value="RNA polymerase Rpb1, domain 3"/>
    <property type="match status" value="1"/>
</dbReference>
<dbReference type="PANTHER" id="PTHR19376:SF11">
    <property type="entry name" value="DNA-DIRECTED RNA POLYMERASE I SUBUNIT RPA1"/>
    <property type="match status" value="1"/>
</dbReference>
<dbReference type="Proteomes" id="UP000078348">
    <property type="component" value="Unassembled WGS sequence"/>
</dbReference>
<dbReference type="InterPro" id="IPR042102">
    <property type="entry name" value="RNA_pol_Rpb1_3_sf"/>
</dbReference>
<feature type="compositionally biased region" description="Acidic residues" evidence="12">
    <location>
        <begin position="1490"/>
        <end position="1505"/>
    </location>
</feature>
<dbReference type="FunFam" id="2.40.40.20:FF:000019">
    <property type="entry name" value="DNA-directed RNA polymerase II subunit RPB1"/>
    <property type="match status" value="1"/>
</dbReference>
<comment type="similarity">
    <text evidence="2 11">Belongs to the RNA polymerase beta' chain family.</text>
</comment>
<evidence type="ECO:0000256" key="11">
    <source>
        <dbReference type="RuleBase" id="RU004279"/>
    </source>
</evidence>
<feature type="region of interest" description="Disordered" evidence="12">
    <location>
        <begin position="1449"/>
        <end position="1527"/>
    </location>
</feature>
<keyword evidence="6" id="KW-0479">Metal-binding</keyword>
<keyword evidence="3 11" id="KW-0240">DNA-directed RNA polymerase</keyword>
<dbReference type="SMART" id="SM00663">
    <property type="entry name" value="RPOLA_N"/>
    <property type="match status" value="1"/>
</dbReference>
<dbReference type="Pfam" id="PF00623">
    <property type="entry name" value="RNA_pol_Rpb1_2"/>
    <property type="match status" value="1"/>
</dbReference>
<comment type="catalytic activity">
    <reaction evidence="11">
        <text>RNA(n) + a ribonucleoside 5'-triphosphate = RNA(n+1) + diphosphate</text>
        <dbReference type="Rhea" id="RHEA:21248"/>
        <dbReference type="Rhea" id="RHEA-COMP:14527"/>
        <dbReference type="Rhea" id="RHEA-COMP:17342"/>
        <dbReference type="ChEBI" id="CHEBI:33019"/>
        <dbReference type="ChEBI" id="CHEBI:61557"/>
        <dbReference type="ChEBI" id="CHEBI:140395"/>
        <dbReference type="EC" id="2.7.7.6"/>
    </reaction>
</comment>
<dbReference type="Gene3D" id="6.10.250.2940">
    <property type="match status" value="1"/>
</dbReference>
<evidence type="ECO:0000256" key="9">
    <source>
        <dbReference type="ARBA" id="ARBA00023163"/>
    </source>
</evidence>
<dbReference type="InterPro" id="IPR007081">
    <property type="entry name" value="RNA_pol_Rpb1_5"/>
</dbReference>
<gene>
    <name evidence="14" type="ORF">AV274_4040</name>
</gene>
<feature type="region of interest" description="Disordered" evidence="12">
    <location>
        <begin position="386"/>
        <end position="407"/>
    </location>
</feature>
<evidence type="ECO:0000256" key="2">
    <source>
        <dbReference type="ARBA" id="ARBA00006460"/>
    </source>
</evidence>
<evidence type="ECO:0000256" key="7">
    <source>
        <dbReference type="ARBA" id="ARBA00022833"/>
    </source>
</evidence>
<evidence type="ECO:0000256" key="12">
    <source>
        <dbReference type="SAM" id="MobiDB-lite"/>
    </source>
</evidence>
<dbReference type="GO" id="GO:0003899">
    <property type="term" value="F:DNA-directed RNA polymerase activity"/>
    <property type="evidence" value="ECO:0007669"/>
    <property type="project" value="UniProtKB-EC"/>
</dbReference>
<evidence type="ECO:0000256" key="6">
    <source>
        <dbReference type="ARBA" id="ARBA00022723"/>
    </source>
</evidence>
<protein>
    <recommendedName>
        <fullName evidence="11">DNA-directed RNA polymerase subunit</fullName>
        <ecNumber evidence="11">2.7.7.6</ecNumber>
    </recommendedName>
</protein>
<dbReference type="InterPro" id="IPR006592">
    <property type="entry name" value="RNA_pol_N"/>
</dbReference>
<dbReference type="GO" id="GO:0046872">
    <property type="term" value="F:metal ion binding"/>
    <property type="evidence" value="ECO:0007669"/>
    <property type="project" value="UniProtKB-KW"/>
</dbReference>
<dbReference type="EMBL" id="LXWW01000272">
    <property type="protein sequence ID" value="OAO14239.1"/>
    <property type="molecule type" value="Genomic_DNA"/>
</dbReference>
<dbReference type="InterPro" id="IPR000722">
    <property type="entry name" value="RNA_pol_asu"/>
</dbReference>
<dbReference type="Gene3D" id="4.10.860.120">
    <property type="entry name" value="RNA polymerase II, clamp domain"/>
    <property type="match status" value="1"/>
</dbReference>
<dbReference type="CDD" id="cd02735">
    <property type="entry name" value="RNAP_I_Rpa1_C"/>
    <property type="match status" value="1"/>
</dbReference>
<dbReference type="GO" id="GO:0006351">
    <property type="term" value="P:DNA-templated transcription"/>
    <property type="evidence" value="ECO:0007669"/>
    <property type="project" value="InterPro"/>
</dbReference>
<dbReference type="Gene3D" id="1.10.132.30">
    <property type="match status" value="1"/>
</dbReference>
<dbReference type="Pfam" id="PF04997">
    <property type="entry name" value="RNA_pol_Rpb1_1"/>
    <property type="match status" value="1"/>
</dbReference>
<dbReference type="OrthoDB" id="270392at2759"/>
<dbReference type="InterPro" id="IPR007066">
    <property type="entry name" value="RNA_pol_Rpb1_3"/>
</dbReference>
<evidence type="ECO:0000256" key="8">
    <source>
        <dbReference type="ARBA" id="ARBA00022842"/>
    </source>
</evidence>
<keyword evidence="4 11" id="KW-0808">Transferase</keyword>
<dbReference type="EC" id="2.7.7.6" evidence="11"/>
<feature type="domain" description="RNA polymerase N-terminal" evidence="13">
    <location>
        <begin position="331"/>
        <end position="673"/>
    </location>
</feature>
<dbReference type="CDD" id="cd01435">
    <property type="entry name" value="RNAP_I_RPA1_N"/>
    <property type="match status" value="1"/>
</dbReference>
<dbReference type="Pfam" id="PF05000">
    <property type="entry name" value="RNA_pol_Rpb1_4"/>
    <property type="match status" value="1"/>
</dbReference>
<comment type="subcellular location">
    <subcellularLocation>
        <location evidence="1">Nucleus</location>
    </subcellularLocation>
</comment>
<dbReference type="Gene3D" id="6.20.50.80">
    <property type="match status" value="1"/>
</dbReference>
<dbReference type="Gene3D" id="1.10.150.390">
    <property type="match status" value="1"/>
</dbReference>
<feature type="compositionally biased region" description="Basic and acidic residues" evidence="12">
    <location>
        <begin position="1449"/>
        <end position="1458"/>
    </location>
</feature>
<dbReference type="PANTHER" id="PTHR19376">
    <property type="entry name" value="DNA-DIRECTED RNA POLYMERASE"/>
    <property type="match status" value="1"/>
</dbReference>